<name>A0A1F6A9P1_9BACT</name>
<dbReference type="EMBL" id="MFJN01000022">
    <property type="protein sequence ID" value="OGG21418.1"/>
    <property type="molecule type" value="Genomic_DNA"/>
</dbReference>
<gene>
    <name evidence="1" type="ORF">A3D03_02820</name>
</gene>
<sequence length="559" mass="63277">MSSTGNPLETTYNTQLEPPAFSFFAEEYIEPIKVVDSNEFARKWGRFEDGAPLGGGEYFNVRVSPRDERYVLKVPTENCEPWNVAAEVVFTNRGAQKATPLRDYDRVNQPAGSRATAEVSTYQGRLIIAEPRLFGDSSIKKMIDSITGLESEDGIPSNPELTRRVVENATALMAREVYGVHRDIGAVLDFKQDGFIFKRDGTEVHGGLVDGSSMLILPPIDRLQAVAHGVDELVNFVDFVSGLDIPADKQFQLGHDISGIIIDINNALNTLRDSKDKKNIKLQATLISQNLDAFYHSYPLYRTRLRNYISRAGKSGALFQQQTPYDNSFADKILTFLTSSAWPEDDFFEQTENFTAYLAIVKDVINVLDRDVNMVRVVKDLAQNDFAGFDNLLMRAIGFQDNKALHLIAGTGQTQALDSYVPDFLIRGGLSKAIRELHTHIQSVYARIGGFSKAPEWNGGNIFRSWYLSVQDYACEDWDLFAEKYQLNRRLIQGSYDVVFYGERSEMIETKVAERRKLLKDARESKEPFSIKTLDNRLCIIDREIVGLYSDLFREKRVR</sequence>
<organism evidence="1 2">
    <name type="scientific">Candidatus Gottesmanbacteria bacterium RIFCSPHIGHO2_02_FULL_40_13</name>
    <dbReference type="NCBI Taxonomy" id="1798384"/>
    <lineage>
        <taxon>Bacteria</taxon>
        <taxon>Candidatus Gottesmaniibacteriota</taxon>
    </lineage>
</organism>
<protein>
    <submittedName>
        <fullName evidence="1">Uncharacterized protein</fullName>
    </submittedName>
</protein>
<accession>A0A1F6A9P1</accession>
<comment type="caution">
    <text evidence="1">The sequence shown here is derived from an EMBL/GenBank/DDBJ whole genome shotgun (WGS) entry which is preliminary data.</text>
</comment>
<evidence type="ECO:0000313" key="1">
    <source>
        <dbReference type="EMBL" id="OGG21418.1"/>
    </source>
</evidence>
<proteinExistence type="predicted"/>
<dbReference type="Proteomes" id="UP000177092">
    <property type="component" value="Unassembled WGS sequence"/>
</dbReference>
<reference evidence="1 2" key="1">
    <citation type="journal article" date="2016" name="Nat. Commun.">
        <title>Thousands of microbial genomes shed light on interconnected biogeochemical processes in an aquifer system.</title>
        <authorList>
            <person name="Anantharaman K."/>
            <person name="Brown C.T."/>
            <person name="Hug L.A."/>
            <person name="Sharon I."/>
            <person name="Castelle C.J."/>
            <person name="Probst A.J."/>
            <person name="Thomas B.C."/>
            <person name="Singh A."/>
            <person name="Wilkins M.J."/>
            <person name="Karaoz U."/>
            <person name="Brodie E.L."/>
            <person name="Williams K.H."/>
            <person name="Hubbard S.S."/>
            <person name="Banfield J.F."/>
        </authorList>
    </citation>
    <scope>NUCLEOTIDE SEQUENCE [LARGE SCALE GENOMIC DNA]</scope>
</reference>
<dbReference type="AlphaFoldDB" id="A0A1F6A9P1"/>
<evidence type="ECO:0000313" key="2">
    <source>
        <dbReference type="Proteomes" id="UP000177092"/>
    </source>
</evidence>